<accession>A0A564XP97</accession>
<dbReference type="GO" id="GO:0019698">
    <property type="term" value="P:D-galacturonate catabolic process"/>
    <property type="evidence" value="ECO:0007669"/>
    <property type="project" value="TreeGrafter"/>
</dbReference>
<dbReference type="InterPro" id="IPR052172">
    <property type="entry name" value="UxaA_altronate/galactarate_dh"/>
</dbReference>
<dbReference type="GO" id="GO:0016787">
    <property type="term" value="F:hydrolase activity"/>
    <property type="evidence" value="ECO:0007669"/>
    <property type="project" value="UniProtKB-KW"/>
</dbReference>
<organism evidence="5 8">
    <name type="scientific">Salmonella typhimurium</name>
    <dbReference type="NCBI Taxonomy" id="90371"/>
    <lineage>
        <taxon>Bacteria</taxon>
        <taxon>Pseudomonadati</taxon>
        <taxon>Pseudomonadota</taxon>
        <taxon>Gammaproteobacteria</taxon>
        <taxon>Enterobacterales</taxon>
        <taxon>Enterobacteriaceae</taxon>
        <taxon>Salmonella</taxon>
    </lineage>
</organism>
<dbReference type="PANTHER" id="PTHR30536:SF5">
    <property type="entry name" value="ALTRONATE DEHYDRATASE"/>
    <property type="match status" value="1"/>
</dbReference>
<feature type="domain" description="D-galactarate/Altronate dehydratase C-terminal" evidence="4">
    <location>
        <begin position="173"/>
        <end position="414"/>
    </location>
</feature>
<dbReference type="InterPro" id="IPR007392">
    <property type="entry name" value="GD_AH_second"/>
</dbReference>
<evidence type="ECO:0000259" key="3">
    <source>
        <dbReference type="Pfam" id="PF04295"/>
    </source>
</evidence>
<reference evidence="6" key="2">
    <citation type="submission" date="2020-07" db="EMBL/GenBank/DDBJ databases">
        <title>complete genome sequences of Salmonella enterica subsp. enterica serovar Typhimurium str. L-4126.</title>
        <authorList>
            <person name="Sekizuka T."/>
            <person name="Arai N."/>
            <person name="Akiba M."/>
            <person name="Kuroda M."/>
        </authorList>
    </citation>
    <scope>NUCLEOTIDE SEQUENCE</scope>
    <source>
        <strain evidence="6">L-4126</strain>
    </source>
</reference>
<evidence type="ECO:0000313" key="5">
    <source>
        <dbReference type="EMBL" id="AKH06321.1"/>
    </source>
</evidence>
<dbReference type="AlphaFoldDB" id="A0A0F7J794"/>
<keyword evidence="6" id="KW-0378">Hydrolase</keyword>
<keyword evidence="2 7" id="KW-0456">Lyase</keyword>
<evidence type="ECO:0000313" key="7">
    <source>
        <dbReference type="EMBL" id="CAD5308006.1"/>
    </source>
</evidence>
<dbReference type="InterPro" id="IPR048332">
    <property type="entry name" value="GD_AH_C"/>
</dbReference>
<dbReference type="PANTHER" id="PTHR30536">
    <property type="entry name" value="ALTRONATE/GALACTARATE DEHYDRATASE"/>
    <property type="match status" value="1"/>
</dbReference>
<protein>
    <submittedName>
        <fullName evidence="7">(2R)-sulfolactate sulfo-lyase subunit beta</fullName>
    </submittedName>
    <submittedName>
        <fullName evidence="6">Carbohydrate hydrolase</fullName>
    </submittedName>
    <submittedName>
        <fullName evidence="5">Galactarate dehydratase</fullName>
    </submittedName>
</protein>
<reference evidence="5 8" key="1">
    <citation type="journal article" date="2015" name="Genome Announc.">
        <title>Complete Genome Sequencing of a Multidrug-Resistant and Human-Invasive Salmonella enterica Serovar Typhimurium Strain of the Emerging Sequence Type 213 Genotype.</title>
        <authorList>
            <person name="Calva E."/>
            <person name="Silva C."/>
            <person name="Zaidi M.B."/>
            <person name="Sanchez-Flores A."/>
            <person name="Estrada K."/>
            <person name="Silva G.G."/>
            <person name="Soto-Jimenez L.M."/>
            <person name="Wiesner M."/>
            <person name="Fernandez-Mora M."/>
            <person name="Edwards R.A."/>
            <person name="Vinuesa P."/>
        </authorList>
    </citation>
    <scope>NUCLEOTIDE SEQUENCE [LARGE SCALE GENOMIC DNA]</scope>
    <source>
        <strain evidence="5 8">YU39</strain>
    </source>
</reference>
<evidence type="ECO:0000259" key="4">
    <source>
        <dbReference type="Pfam" id="PF20629"/>
    </source>
</evidence>
<proteinExistence type="inferred from homology"/>
<sequence>MATMCTSTMWKVNADVVTGNNIKQGKMIMSNETFLGFRRPDGRFGIRNYVLILPTSVCANKVAQDIARQVKGATWVNNDFGCCQVAGDARLTEKTLINVANNPNVGAIVVVGLGCEGAEPLRIAEEITAFGKPTSCITIQEEGGTLKCQARGISLARDYAQQLSMQKPQQAPVSELLLAMECGGSDTTSGLASNPSCGVASDKLIRCGGSSILSETTEFIGAEHVMAKRAVTPEVGQQLIDLVVGCEARAKALGEDIRGGQPTPGNIKGGLTTIEEKSLGCMHKAGHAPLQGVLEYADSPTHPGLWIMDTPGQDIESISGMVAGGAQIVIFTTGRGTPAGNPIAPVIKITGNKATWEMMQDNIDIDVSAIMSGEASITQMGEEIYQEILRVANGKTTKSEDLGHNEFSIYKIAPTF</sequence>
<dbReference type="EMBL" id="AP023291">
    <property type="protein sequence ID" value="BCH85680.1"/>
    <property type="molecule type" value="Genomic_DNA"/>
</dbReference>
<comment type="similarity">
    <text evidence="1">Belongs to the UxaA family.</text>
</comment>
<dbReference type="GO" id="GO:0016829">
    <property type="term" value="F:lyase activity"/>
    <property type="evidence" value="ECO:0007669"/>
    <property type="project" value="UniProtKB-KW"/>
</dbReference>
<accession>A0A0F7J794</accession>
<dbReference type="Pfam" id="PF20629">
    <property type="entry name" value="GD_AH_C"/>
    <property type="match status" value="1"/>
</dbReference>
<dbReference type="EMBL" id="CP011428">
    <property type="protein sequence ID" value="AKH06321.1"/>
    <property type="molecule type" value="Genomic_DNA"/>
</dbReference>
<evidence type="ECO:0000313" key="8">
    <source>
        <dbReference type="Proteomes" id="UP000034636"/>
    </source>
</evidence>
<dbReference type="PATRIC" id="fig|59201.158.peg.751"/>
<evidence type="ECO:0000256" key="2">
    <source>
        <dbReference type="ARBA" id="ARBA00023239"/>
    </source>
</evidence>
<evidence type="ECO:0000313" key="6">
    <source>
        <dbReference type="EMBL" id="BCH85680.1"/>
    </source>
</evidence>
<dbReference type="Proteomes" id="UP000034636">
    <property type="component" value="Chromosome"/>
</dbReference>
<evidence type="ECO:0000256" key="1">
    <source>
        <dbReference type="ARBA" id="ARBA00010986"/>
    </source>
</evidence>
<reference evidence="7" key="3">
    <citation type="submission" date="2020-09" db="EMBL/GenBank/DDBJ databases">
        <authorList>
            <person name="Zund M."/>
        </authorList>
    </citation>
    <scope>NUCLEOTIDE SEQUENCE</scope>
    <source>
        <strain evidence="7">S.Tm LT2p22_assembled</strain>
    </source>
</reference>
<dbReference type="EMBL" id="LR881463">
    <property type="protein sequence ID" value="CAD5308006.1"/>
    <property type="molecule type" value="Genomic_DNA"/>
</dbReference>
<name>A0A0F7J794_SALTM</name>
<feature type="domain" description="D-galactarate/Altronate dehydratase second" evidence="3">
    <location>
        <begin position="36"/>
        <end position="163"/>
    </location>
</feature>
<dbReference type="Pfam" id="PF04295">
    <property type="entry name" value="GD_AH_second"/>
    <property type="match status" value="1"/>
</dbReference>
<gene>
    <name evidence="5" type="primary">garD_1</name>
    <name evidence="7" type="synonym">suyB</name>
    <name evidence="5" type="ORF">SE14_00734</name>
    <name evidence="6" type="ORF">SEL4126_31490</name>
    <name evidence="7" type="ORF">STMLT2P22_CBEKMEGD_01452</name>
</gene>